<dbReference type="RefSeq" id="WP_213985143.1">
    <property type="nucleotide sequence ID" value="NZ_JAFMNX010000003.1"/>
</dbReference>
<keyword evidence="3" id="KW-1185">Reference proteome</keyword>
<evidence type="ECO:0000259" key="1">
    <source>
        <dbReference type="PROSITE" id="PS51186"/>
    </source>
</evidence>
<dbReference type="InterPro" id="IPR000182">
    <property type="entry name" value="GNAT_dom"/>
</dbReference>
<evidence type="ECO:0000313" key="3">
    <source>
        <dbReference type="Proteomes" id="UP001297272"/>
    </source>
</evidence>
<name>A0ABS5RWQ4_9HYPH</name>
<feature type="domain" description="N-acetyltransferase" evidence="1">
    <location>
        <begin position="10"/>
        <end position="175"/>
    </location>
</feature>
<dbReference type="Pfam" id="PF13302">
    <property type="entry name" value="Acetyltransf_3"/>
    <property type="match status" value="1"/>
</dbReference>
<dbReference type="PANTHER" id="PTHR43792">
    <property type="entry name" value="GNAT FAMILY, PUTATIVE (AFU_ORTHOLOGUE AFUA_3G00765)-RELATED-RELATED"/>
    <property type="match status" value="1"/>
</dbReference>
<dbReference type="Gene3D" id="3.40.630.30">
    <property type="match status" value="1"/>
</dbReference>
<comment type="caution">
    <text evidence="2">The sequence shown here is derived from an EMBL/GenBank/DDBJ whole genome shotgun (WGS) entry which is preliminary data.</text>
</comment>
<organism evidence="2 3">
    <name type="scientific">Tianweitania aestuarii</name>
    <dbReference type="NCBI Taxonomy" id="2814886"/>
    <lineage>
        <taxon>Bacteria</taxon>
        <taxon>Pseudomonadati</taxon>
        <taxon>Pseudomonadota</taxon>
        <taxon>Alphaproteobacteria</taxon>
        <taxon>Hyphomicrobiales</taxon>
        <taxon>Phyllobacteriaceae</taxon>
        <taxon>Tianweitania</taxon>
    </lineage>
</organism>
<sequence>MTRIIQTSRLILHTPSVDDLSSYLAYRNDPMSLQALGMSVVNEAQGLAFLHKQSELETGASGWHMFGIERLEQAGLIGEVGVFLPQDNPKLGDLGWWLHPDHRRMGYAAEAEQGLAKRCFSELELERVTAACLADNVASRSVMERIGMGLEQHTKATRQVGDQWCDEVKYALSRDEGTEA</sequence>
<dbReference type="Proteomes" id="UP001297272">
    <property type="component" value="Unassembled WGS sequence"/>
</dbReference>
<proteinExistence type="predicted"/>
<evidence type="ECO:0000313" key="2">
    <source>
        <dbReference type="EMBL" id="MBS9721488.1"/>
    </source>
</evidence>
<dbReference type="PROSITE" id="PS51186">
    <property type="entry name" value="GNAT"/>
    <property type="match status" value="1"/>
</dbReference>
<reference evidence="2 3" key="1">
    <citation type="submission" date="2021-03" db="EMBL/GenBank/DDBJ databases">
        <title>Tianweitania aestuarii sp. nov., isolated from a tidal flat.</title>
        <authorList>
            <person name="Park S."/>
            <person name="Yoon J.-H."/>
        </authorList>
    </citation>
    <scope>NUCLEOTIDE SEQUENCE [LARGE SCALE GENOMIC DNA]</scope>
    <source>
        <strain evidence="2 3">BSSL-BM11</strain>
    </source>
</reference>
<accession>A0ABS5RWQ4</accession>
<dbReference type="EMBL" id="JAFMNX010000003">
    <property type="protein sequence ID" value="MBS9721488.1"/>
    <property type="molecule type" value="Genomic_DNA"/>
</dbReference>
<dbReference type="PANTHER" id="PTHR43792:SF1">
    <property type="entry name" value="N-ACETYLTRANSFERASE DOMAIN-CONTAINING PROTEIN"/>
    <property type="match status" value="1"/>
</dbReference>
<dbReference type="InterPro" id="IPR016181">
    <property type="entry name" value="Acyl_CoA_acyltransferase"/>
</dbReference>
<gene>
    <name evidence="2" type="ORF">JYU29_12415</name>
</gene>
<dbReference type="SUPFAM" id="SSF55729">
    <property type="entry name" value="Acyl-CoA N-acyltransferases (Nat)"/>
    <property type="match status" value="1"/>
</dbReference>
<dbReference type="InterPro" id="IPR051531">
    <property type="entry name" value="N-acetyltransferase"/>
</dbReference>
<protein>
    <submittedName>
        <fullName evidence="2">GNAT family N-acetyltransferase</fullName>
    </submittedName>
</protein>